<name>A0A556R9B6_9BIFI</name>
<dbReference type="InterPro" id="IPR006710">
    <property type="entry name" value="Glyco_hydro_43"/>
</dbReference>
<keyword evidence="9" id="KW-0732">Signal</keyword>
<dbReference type="Proteomes" id="UP000317536">
    <property type="component" value="Unassembled WGS sequence"/>
</dbReference>
<comment type="pathway">
    <text evidence="1">Glycan metabolism; L-arabinan degradation.</text>
</comment>
<dbReference type="PROSITE" id="PS51257">
    <property type="entry name" value="PROKAR_LIPOPROTEIN"/>
    <property type="match status" value="1"/>
</dbReference>
<dbReference type="Pfam" id="PF04616">
    <property type="entry name" value="Glyco_hydro_43"/>
    <property type="match status" value="1"/>
</dbReference>
<keyword evidence="3 7" id="KW-0378">Hydrolase</keyword>
<evidence type="ECO:0000256" key="4">
    <source>
        <dbReference type="ARBA" id="ARBA00023295"/>
    </source>
</evidence>
<sequence>MRRPKRTGRAMKALTALTAGLAVLLTGALGACSNQQPSANGTKTATTQEPKRVSVHDPSVVRSGKSYYVFGSHRAYARSTDLVNWTPFTNNLSSDYKKIFAKIWKDWPKQSSNPDVTGNMWAPDVYYNATMKKWCMYLSLNGAEHRSVIVLLTADRVDGDWTYVGPVVYSGFTRANYMSTDVPKVLGSDPKLDRYQSYTDTGINAIDACVKDDGQGGLWMSFGSWFGGIWMIRLDPKTGLRDYSTTYPTQANQSDAYYGHKLAGGFGNSGEGSALLHTNGHWYLFLSYGKLVQTGGYQMRMFRSDSITGPYLDQQGNPAIATSGEADNWTSKTGIRLMGSYQWSGDKKGDIEVSQGGNTALHDKDGRDYVVYHTRFSDRKEEHQIRVRQLMPTTDGWLVAAPYEYLGTKAGGLYSAKDEVGTYELVEHDPTIFFKGPRKVTDTHSTRYRGVVKAVDIRLEPGGQVTGARQGHWQVDDQGRLSMDLKEEDGTVTYQGVFARLPRDKDHRMVMTFSALGNNLCIWGSKR</sequence>
<feature type="chain" id="PRO_5039005160" evidence="9">
    <location>
        <begin position="32"/>
        <end position="527"/>
    </location>
</feature>
<dbReference type="Pfam" id="PF16369">
    <property type="entry name" value="GH43_C"/>
    <property type="match status" value="1"/>
</dbReference>
<dbReference type="GO" id="GO:0004553">
    <property type="term" value="F:hydrolase activity, hydrolyzing O-glycosyl compounds"/>
    <property type="evidence" value="ECO:0007669"/>
    <property type="project" value="InterPro"/>
</dbReference>
<gene>
    <name evidence="11" type="ORF">FPK29_06910</name>
</gene>
<feature type="compositionally biased region" description="Polar residues" evidence="8">
    <location>
        <begin position="35"/>
        <end position="48"/>
    </location>
</feature>
<dbReference type="CDD" id="cd18832">
    <property type="entry name" value="GH43_GsAbnA-like"/>
    <property type="match status" value="1"/>
</dbReference>
<feature type="region of interest" description="Disordered" evidence="8">
    <location>
        <begin position="35"/>
        <end position="55"/>
    </location>
</feature>
<evidence type="ECO:0000256" key="3">
    <source>
        <dbReference type="ARBA" id="ARBA00022801"/>
    </source>
</evidence>
<evidence type="ECO:0000256" key="9">
    <source>
        <dbReference type="SAM" id="SignalP"/>
    </source>
</evidence>
<feature type="domain" description="Extracellular endo-alpha-(1-&gt;5)-L-arabinanase C-terminal" evidence="10">
    <location>
        <begin position="402"/>
        <end position="524"/>
    </location>
</feature>
<evidence type="ECO:0000259" key="10">
    <source>
        <dbReference type="Pfam" id="PF16369"/>
    </source>
</evidence>
<feature type="active site" description="Proton acceptor" evidence="5">
    <location>
        <position position="57"/>
    </location>
</feature>
<evidence type="ECO:0000313" key="12">
    <source>
        <dbReference type="Proteomes" id="UP000317536"/>
    </source>
</evidence>
<feature type="signal peptide" evidence="9">
    <location>
        <begin position="1"/>
        <end position="31"/>
    </location>
</feature>
<evidence type="ECO:0000256" key="8">
    <source>
        <dbReference type="SAM" id="MobiDB-lite"/>
    </source>
</evidence>
<feature type="active site" description="Proton donor" evidence="5">
    <location>
        <position position="271"/>
    </location>
</feature>
<evidence type="ECO:0000256" key="2">
    <source>
        <dbReference type="ARBA" id="ARBA00009865"/>
    </source>
</evidence>
<proteinExistence type="inferred from homology"/>
<accession>A0A556R9B6</accession>
<protein>
    <submittedName>
        <fullName evidence="11">Glycoside hydrolase family 43 protein</fullName>
    </submittedName>
</protein>
<dbReference type="PANTHER" id="PTHR43301">
    <property type="entry name" value="ARABINAN ENDO-1,5-ALPHA-L-ARABINOSIDASE"/>
    <property type="match status" value="1"/>
</dbReference>
<comment type="similarity">
    <text evidence="2 7">Belongs to the glycosyl hydrolase 43 family.</text>
</comment>
<evidence type="ECO:0000256" key="1">
    <source>
        <dbReference type="ARBA" id="ARBA00004834"/>
    </source>
</evidence>
<evidence type="ECO:0000256" key="6">
    <source>
        <dbReference type="PIRSR" id="PIRSR606710-2"/>
    </source>
</evidence>
<keyword evidence="4 7" id="KW-0326">Glycosidase</keyword>
<dbReference type="InterPro" id="IPR050727">
    <property type="entry name" value="GH43_arabinanases"/>
</dbReference>
<feature type="site" description="Important for catalytic activity, responsible for pKa modulation of the active site Glu and correct orientation of both the proton donor and substrate" evidence="6">
    <location>
        <position position="207"/>
    </location>
</feature>
<dbReference type="EMBL" id="VMHJ01000003">
    <property type="protein sequence ID" value="TSJ85478.1"/>
    <property type="molecule type" value="Genomic_DNA"/>
</dbReference>
<comment type="caution">
    <text evidence="11">The sequence shown here is derived from an EMBL/GenBank/DDBJ whole genome shotgun (WGS) entry which is preliminary data.</text>
</comment>
<dbReference type="PANTHER" id="PTHR43301:SF3">
    <property type="entry name" value="ARABINAN ENDO-1,5-ALPHA-L-ARABINOSIDASE A-RELATED"/>
    <property type="match status" value="1"/>
</dbReference>
<dbReference type="SUPFAM" id="SSF75005">
    <property type="entry name" value="Arabinanase/levansucrase/invertase"/>
    <property type="match status" value="1"/>
</dbReference>
<organism evidence="11 12">
    <name type="scientific">Bifidobacterium asteroides</name>
    <dbReference type="NCBI Taxonomy" id="1684"/>
    <lineage>
        <taxon>Bacteria</taxon>
        <taxon>Bacillati</taxon>
        <taxon>Actinomycetota</taxon>
        <taxon>Actinomycetes</taxon>
        <taxon>Bifidobacteriales</taxon>
        <taxon>Bifidobacteriaceae</taxon>
        <taxon>Bifidobacterium</taxon>
    </lineage>
</organism>
<dbReference type="AlphaFoldDB" id="A0A556R9B6"/>
<dbReference type="InterPro" id="IPR023296">
    <property type="entry name" value="Glyco_hydro_beta-prop_sf"/>
</dbReference>
<dbReference type="Gene3D" id="2.115.10.20">
    <property type="entry name" value="Glycosyl hydrolase domain, family 43"/>
    <property type="match status" value="1"/>
</dbReference>
<evidence type="ECO:0000256" key="7">
    <source>
        <dbReference type="RuleBase" id="RU361187"/>
    </source>
</evidence>
<evidence type="ECO:0000313" key="11">
    <source>
        <dbReference type="EMBL" id="TSJ85478.1"/>
    </source>
</evidence>
<dbReference type="Gene3D" id="2.40.128.10">
    <property type="match status" value="1"/>
</dbReference>
<dbReference type="GO" id="GO:0005975">
    <property type="term" value="P:carbohydrate metabolic process"/>
    <property type="evidence" value="ECO:0007669"/>
    <property type="project" value="InterPro"/>
</dbReference>
<reference evidence="11 12" key="1">
    <citation type="submission" date="2019-07" db="EMBL/GenBank/DDBJ databases">
        <title>Bifidobacterium asteroides genomes.</title>
        <authorList>
            <person name="Zheng H."/>
        </authorList>
    </citation>
    <scope>NUCLEOTIDE SEQUENCE [LARGE SCALE GENOMIC DNA]</scope>
    <source>
        <strain evidence="11 12">W8111</strain>
    </source>
</reference>
<evidence type="ECO:0000256" key="5">
    <source>
        <dbReference type="PIRSR" id="PIRSR606710-1"/>
    </source>
</evidence>
<dbReference type="InterPro" id="IPR032291">
    <property type="entry name" value="Abn2_C"/>
</dbReference>